<comment type="caution">
    <text evidence="3">The sequence shown here is derived from an EMBL/GenBank/DDBJ whole genome shotgun (WGS) entry which is preliminary data.</text>
</comment>
<sequence>MNSAHRLSFGRLHPKPPQLLFMCLTIALLTGCAAFKQPSEQEKQTVHELTSNMRTWALGRGLIDLPASWTGGGDVKLYYGLGADHASVEVRVLGEGVSQQRFSAALQERASRIAAVKNYEMDDVSMLVSAKAQTPQSVMLQYYRRPTPRQTFVHELHLLVDDVYVMLRADSFKGNTAPVEDRLLKLSKEILKVTPETAGAGFALGPVVIRSHHDHEIASFYFHPPASDVSLSVYYNALSPDDGERLHVRTQKDGKIFLAGDYEQLRMGQITLAGMQAEESLIGFSDDTHRQILFVSENYRDNPSLARPGMSIRLSAGGMKGEPVDPDEPEDLVRWTLPQFANKGYELPLWQQPASPEPVNPSLTDYEAMAVWDAILKSVRIRYNAVVPRPDPEANSRGPSVKEAVESKRILHEFIASVENASHAPGRGSAGAKGMRSPCVSNEL</sequence>
<feature type="domain" description="Tle cognate immunity protein 4 C-terminal" evidence="2">
    <location>
        <begin position="200"/>
        <end position="323"/>
    </location>
</feature>
<dbReference type="EMBL" id="JAXGGE010000001">
    <property type="protein sequence ID" value="MDY4301096.1"/>
    <property type="molecule type" value="Genomic_DNA"/>
</dbReference>
<dbReference type="Pfam" id="PF18426">
    <property type="entry name" value="Tli4_C"/>
    <property type="match status" value="1"/>
</dbReference>
<feature type="region of interest" description="Disordered" evidence="1">
    <location>
        <begin position="422"/>
        <end position="444"/>
    </location>
</feature>
<keyword evidence="4" id="KW-1185">Reference proteome</keyword>
<accession>A0ABU5FFZ9</accession>
<dbReference type="RefSeq" id="WP_320747673.1">
    <property type="nucleotide sequence ID" value="NZ_JAXGGE010000001.1"/>
</dbReference>
<evidence type="ECO:0000259" key="2">
    <source>
        <dbReference type="Pfam" id="PF18426"/>
    </source>
</evidence>
<reference evidence="3 4" key="1">
    <citation type="submission" date="2023-11" db="EMBL/GenBank/DDBJ databases">
        <title>Genome sequence of Pseudomonas salmasensis Strain SLU99.</title>
        <authorList>
            <person name="Ghadamgahi F."/>
            <person name="Kalyandurg P.B."/>
            <person name="Catara V."/>
            <person name="Vetukuri R."/>
            <person name="Ghosh S."/>
        </authorList>
    </citation>
    <scope>NUCLEOTIDE SEQUENCE [LARGE SCALE GENOMIC DNA]</scope>
    <source>
        <strain evidence="3 4">SLU99</strain>
    </source>
</reference>
<proteinExistence type="predicted"/>
<evidence type="ECO:0000256" key="1">
    <source>
        <dbReference type="SAM" id="MobiDB-lite"/>
    </source>
</evidence>
<name>A0ABU5FFZ9_9PSED</name>
<dbReference type="InterPro" id="IPR041290">
    <property type="entry name" value="Tli4_C"/>
</dbReference>
<evidence type="ECO:0000313" key="4">
    <source>
        <dbReference type="Proteomes" id="UP001277967"/>
    </source>
</evidence>
<dbReference type="Proteomes" id="UP001277967">
    <property type="component" value="Unassembled WGS sequence"/>
</dbReference>
<evidence type="ECO:0000313" key="3">
    <source>
        <dbReference type="EMBL" id="MDY4301096.1"/>
    </source>
</evidence>
<protein>
    <submittedName>
        <fullName evidence="3">T6SS immunity protein Tli4 family protein</fullName>
    </submittedName>
</protein>
<organism evidence="3 4">
    <name type="scientific">Pseudomonas salmasensis</name>
    <dbReference type="NCBI Taxonomy" id="2745514"/>
    <lineage>
        <taxon>Bacteria</taxon>
        <taxon>Pseudomonadati</taxon>
        <taxon>Pseudomonadota</taxon>
        <taxon>Gammaproteobacteria</taxon>
        <taxon>Pseudomonadales</taxon>
        <taxon>Pseudomonadaceae</taxon>
        <taxon>Pseudomonas</taxon>
    </lineage>
</organism>
<dbReference type="PROSITE" id="PS51257">
    <property type="entry name" value="PROKAR_LIPOPROTEIN"/>
    <property type="match status" value="1"/>
</dbReference>
<gene>
    <name evidence="3" type="ORF">SO486_14030</name>
</gene>